<organism evidence="1 2">
    <name type="scientific">Domibacillus antri</name>
    <dbReference type="NCBI Taxonomy" id="1714264"/>
    <lineage>
        <taxon>Bacteria</taxon>
        <taxon>Bacillati</taxon>
        <taxon>Bacillota</taxon>
        <taxon>Bacilli</taxon>
        <taxon>Bacillales</taxon>
        <taxon>Bacillaceae</taxon>
        <taxon>Domibacillus</taxon>
    </lineage>
</organism>
<proteinExistence type="predicted"/>
<evidence type="ECO:0000313" key="2">
    <source>
        <dbReference type="Proteomes" id="UP000185568"/>
    </source>
</evidence>
<evidence type="ECO:0000313" key="1">
    <source>
        <dbReference type="EMBL" id="OLN22378.1"/>
    </source>
</evidence>
<dbReference type="EMBL" id="MSDU01000020">
    <property type="protein sequence ID" value="OLN22378.1"/>
    <property type="molecule type" value="Genomic_DNA"/>
</dbReference>
<evidence type="ECO:0008006" key="3">
    <source>
        <dbReference type="Google" id="ProtNLM"/>
    </source>
</evidence>
<dbReference type="STRING" id="1714264.BTO30_09965"/>
<gene>
    <name evidence="1" type="ORF">BTO30_09965</name>
</gene>
<accession>A0A1Q8Q4X5</accession>
<comment type="caution">
    <text evidence="1">The sequence shown here is derived from an EMBL/GenBank/DDBJ whole genome shotgun (WGS) entry which is preliminary data.</text>
</comment>
<dbReference type="Proteomes" id="UP000185568">
    <property type="component" value="Unassembled WGS sequence"/>
</dbReference>
<dbReference type="OrthoDB" id="2455488at2"/>
<dbReference type="RefSeq" id="WP_075398579.1">
    <property type="nucleotide sequence ID" value="NZ_MSDU01000020.1"/>
</dbReference>
<protein>
    <recommendedName>
        <fullName evidence="3">Abortive phage infection protein</fullName>
    </recommendedName>
</protein>
<reference evidence="1 2" key="1">
    <citation type="submission" date="2016-12" db="EMBL/GenBank/DDBJ databases">
        <title>Domibacillus antri genome sequencing.</title>
        <authorList>
            <person name="Verma A."/>
            <person name="Krishnamurthi S."/>
        </authorList>
    </citation>
    <scope>NUCLEOTIDE SEQUENCE [LARGE SCALE GENOMIC DNA]</scope>
    <source>
        <strain evidence="1 2">XD80</strain>
    </source>
</reference>
<sequence length="64" mass="7831">MTFEQAEEYMNALRNKESNLIRIQKEDFLIFRHELMKQPDFKHFRGIARHGGHVDYEYMETPRS</sequence>
<name>A0A1Q8Q4X5_9BACI</name>
<keyword evidence="2" id="KW-1185">Reference proteome</keyword>
<dbReference type="AlphaFoldDB" id="A0A1Q8Q4X5"/>